<keyword evidence="2" id="KW-1185">Reference proteome</keyword>
<dbReference type="AlphaFoldDB" id="A0ABD5U316"/>
<protein>
    <submittedName>
        <fullName evidence="1">Uncharacterized protein</fullName>
    </submittedName>
</protein>
<organism evidence="1 2">
    <name type="scientific">Halopelagius fulvigenes</name>
    <dbReference type="NCBI Taxonomy" id="1198324"/>
    <lineage>
        <taxon>Archaea</taxon>
        <taxon>Methanobacteriati</taxon>
        <taxon>Methanobacteriota</taxon>
        <taxon>Stenosarchaea group</taxon>
        <taxon>Halobacteria</taxon>
        <taxon>Halobacteriales</taxon>
        <taxon>Haloferacaceae</taxon>
    </lineage>
</organism>
<dbReference type="RefSeq" id="WP_379696770.1">
    <property type="nucleotide sequence ID" value="NZ_JBHSXH010000015.1"/>
</dbReference>
<comment type="caution">
    <text evidence="1">The sequence shown here is derived from an EMBL/GenBank/DDBJ whole genome shotgun (WGS) entry which is preliminary data.</text>
</comment>
<name>A0ABD5U316_9EURY</name>
<reference evidence="1 2" key="1">
    <citation type="journal article" date="2019" name="Int. J. Syst. Evol. Microbiol.">
        <title>The Global Catalogue of Microorganisms (GCM) 10K type strain sequencing project: providing services to taxonomists for standard genome sequencing and annotation.</title>
        <authorList>
            <consortium name="The Broad Institute Genomics Platform"/>
            <consortium name="The Broad Institute Genome Sequencing Center for Infectious Disease"/>
            <person name="Wu L."/>
            <person name="Ma J."/>
        </authorList>
    </citation>
    <scope>NUCLEOTIDE SEQUENCE [LARGE SCALE GENOMIC DNA]</scope>
    <source>
        <strain evidence="1 2">YIM 94188</strain>
    </source>
</reference>
<accession>A0ABD5U316</accession>
<dbReference type="Proteomes" id="UP001596408">
    <property type="component" value="Unassembled WGS sequence"/>
</dbReference>
<dbReference type="EMBL" id="JBHSXH010000015">
    <property type="protein sequence ID" value="MFC6825928.1"/>
    <property type="molecule type" value="Genomic_DNA"/>
</dbReference>
<gene>
    <name evidence="1" type="ORF">ACFQEV_13120</name>
</gene>
<evidence type="ECO:0000313" key="2">
    <source>
        <dbReference type="Proteomes" id="UP001596408"/>
    </source>
</evidence>
<evidence type="ECO:0000313" key="1">
    <source>
        <dbReference type="EMBL" id="MFC6825928.1"/>
    </source>
</evidence>
<proteinExistence type="predicted"/>
<sequence>MLHDAVGRRPTALRTAFEGVTVLRTVAHGVGTRRVAPSEDPATVVEVLLDGTEFAVTDRVPDR</sequence>